<accession>A0A7S3J3E8</accession>
<gene>
    <name evidence="1" type="ORF">EHAR0213_LOCUS3676</name>
</gene>
<protein>
    <submittedName>
        <fullName evidence="1">Uncharacterized protein</fullName>
    </submittedName>
</protein>
<sequence>MLSEFIFQNISSAFSSWNSSSSQTAASVSGQPSSSLLVRAAALVCKQVFILFSFPFMRSIHRRDVFVVWMFFTSCDEKNVSKWIFSHHANLSQKSFISLNV</sequence>
<organism evidence="1">
    <name type="scientific">Euplotes harpa</name>
    <dbReference type="NCBI Taxonomy" id="151035"/>
    <lineage>
        <taxon>Eukaryota</taxon>
        <taxon>Sar</taxon>
        <taxon>Alveolata</taxon>
        <taxon>Ciliophora</taxon>
        <taxon>Intramacronucleata</taxon>
        <taxon>Spirotrichea</taxon>
        <taxon>Hypotrichia</taxon>
        <taxon>Euplotida</taxon>
        <taxon>Euplotidae</taxon>
        <taxon>Euplotes</taxon>
    </lineage>
</organism>
<dbReference type="EMBL" id="HBII01008319">
    <property type="protein sequence ID" value="CAE0344767.1"/>
    <property type="molecule type" value="Transcribed_RNA"/>
</dbReference>
<proteinExistence type="predicted"/>
<evidence type="ECO:0000313" key="1">
    <source>
        <dbReference type="EMBL" id="CAE0344767.1"/>
    </source>
</evidence>
<reference evidence="1" key="1">
    <citation type="submission" date="2021-01" db="EMBL/GenBank/DDBJ databases">
        <authorList>
            <person name="Corre E."/>
            <person name="Pelletier E."/>
            <person name="Niang G."/>
            <person name="Scheremetjew M."/>
            <person name="Finn R."/>
            <person name="Kale V."/>
            <person name="Holt S."/>
            <person name="Cochrane G."/>
            <person name="Meng A."/>
            <person name="Brown T."/>
            <person name="Cohen L."/>
        </authorList>
    </citation>
    <scope>NUCLEOTIDE SEQUENCE</scope>
    <source>
        <strain evidence="1">FSP1.4</strain>
    </source>
</reference>
<dbReference type="AlphaFoldDB" id="A0A7S3J3E8"/>
<name>A0A7S3J3E8_9SPIT</name>